<evidence type="ECO:0000313" key="2">
    <source>
        <dbReference type="EMBL" id="MFC6439540.1"/>
    </source>
</evidence>
<dbReference type="InterPro" id="IPR021318">
    <property type="entry name" value="DUF2919"/>
</dbReference>
<keyword evidence="1" id="KW-0472">Membrane</keyword>
<dbReference type="RefSeq" id="WP_131257177.1">
    <property type="nucleotide sequence ID" value="NZ_JBHSUS010000001.1"/>
</dbReference>
<dbReference type="Proteomes" id="UP001596364">
    <property type="component" value="Unassembled WGS sequence"/>
</dbReference>
<name>A0ABW1XJU0_9ALTE</name>
<reference evidence="3" key="1">
    <citation type="journal article" date="2019" name="Int. J. Syst. Evol. Microbiol.">
        <title>The Global Catalogue of Microorganisms (GCM) 10K type strain sequencing project: providing services to taxonomists for standard genome sequencing and annotation.</title>
        <authorList>
            <consortium name="The Broad Institute Genomics Platform"/>
            <consortium name="The Broad Institute Genome Sequencing Center for Infectious Disease"/>
            <person name="Wu L."/>
            <person name="Ma J."/>
        </authorList>
    </citation>
    <scope>NUCLEOTIDE SEQUENCE [LARGE SCALE GENOMIC DNA]</scope>
    <source>
        <strain evidence="3">CGMCC 1.16031</strain>
    </source>
</reference>
<gene>
    <name evidence="2" type="ORF">ACFP85_05170</name>
</gene>
<keyword evidence="1" id="KW-1133">Transmembrane helix</keyword>
<evidence type="ECO:0000313" key="3">
    <source>
        <dbReference type="Proteomes" id="UP001596364"/>
    </source>
</evidence>
<organism evidence="2 3">
    <name type="scientific">Pseudobowmanella zhangzhouensis</name>
    <dbReference type="NCBI Taxonomy" id="1537679"/>
    <lineage>
        <taxon>Bacteria</taxon>
        <taxon>Pseudomonadati</taxon>
        <taxon>Pseudomonadota</taxon>
        <taxon>Gammaproteobacteria</taxon>
        <taxon>Alteromonadales</taxon>
        <taxon>Alteromonadaceae</taxon>
    </lineage>
</organism>
<proteinExistence type="predicted"/>
<feature type="transmembrane region" description="Helical" evidence="1">
    <location>
        <begin position="23"/>
        <end position="42"/>
    </location>
</feature>
<comment type="caution">
    <text evidence="2">The sequence shown here is derived from an EMBL/GenBank/DDBJ whole genome shotgun (WGS) entry which is preliminary data.</text>
</comment>
<keyword evidence="1" id="KW-0812">Transmembrane</keyword>
<keyword evidence="3" id="KW-1185">Reference proteome</keyword>
<accession>A0ABW1XJU0</accession>
<feature type="transmembrane region" description="Helical" evidence="1">
    <location>
        <begin position="117"/>
        <end position="141"/>
    </location>
</feature>
<feature type="transmembrane region" description="Helical" evidence="1">
    <location>
        <begin position="92"/>
        <end position="111"/>
    </location>
</feature>
<evidence type="ECO:0000256" key="1">
    <source>
        <dbReference type="SAM" id="Phobius"/>
    </source>
</evidence>
<dbReference type="EMBL" id="JBHSUS010000001">
    <property type="protein sequence ID" value="MFC6439540.1"/>
    <property type="molecule type" value="Genomic_DNA"/>
</dbReference>
<feature type="transmembrane region" description="Helical" evidence="1">
    <location>
        <begin position="62"/>
        <end position="80"/>
    </location>
</feature>
<protein>
    <submittedName>
        <fullName evidence="2">DUF2919 family protein</fullName>
    </submittedName>
</protein>
<dbReference type="Pfam" id="PF11143">
    <property type="entry name" value="DUF2919"/>
    <property type="match status" value="1"/>
</dbReference>
<sequence>MNHRLALPLHRYDGQGRVLPPRMLWLALLVLMRGWLAWLLALVMRPDGSALLGLLYPRHQDFYTALAIGFLPLLLSLMIMQRTRLWQHGWQALFVMIKPVLLGLLLLDITFQLRVIYLQHFSFDLLLGGLVLFDAVLIMWLQRSKTLRITLADWQRPDPEESI</sequence>